<dbReference type="SUPFAM" id="SSF47413">
    <property type="entry name" value="lambda repressor-like DNA-binding domains"/>
    <property type="match status" value="1"/>
</dbReference>
<dbReference type="GO" id="GO:0005829">
    <property type="term" value="C:cytosol"/>
    <property type="evidence" value="ECO:0007669"/>
    <property type="project" value="TreeGrafter"/>
</dbReference>
<comment type="caution">
    <text evidence="3">The sequence shown here is derived from an EMBL/GenBank/DDBJ whole genome shotgun (WGS) entry which is preliminary data.</text>
</comment>
<keyword evidence="1" id="KW-0238">DNA-binding</keyword>
<feature type="domain" description="HTH cro/C1-type" evidence="2">
    <location>
        <begin position="5"/>
        <end position="59"/>
    </location>
</feature>
<dbReference type="PANTHER" id="PTHR46797">
    <property type="entry name" value="HTH-TYPE TRANSCRIPTIONAL REGULATOR"/>
    <property type="match status" value="1"/>
</dbReference>
<dbReference type="EMBL" id="JACIDA010000001">
    <property type="protein sequence ID" value="MBB3871240.1"/>
    <property type="molecule type" value="Genomic_DNA"/>
</dbReference>
<accession>A0A7W6EYS1</accession>
<protein>
    <submittedName>
        <fullName evidence="3">Transcriptional regulator with XRE-family HTH domain</fullName>
    </submittedName>
</protein>
<proteinExistence type="predicted"/>
<dbReference type="SMART" id="SM00530">
    <property type="entry name" value="HTH_XRE"/>
    <property type="match status" value="1"/>
</dbReference>
<dbReference type="GO" id="GO:0003700">
    <property type="term" value="F:DNA-binding transcription factor activity"/>
    <property type="evidence" value="ECO:0007669"/>
    <property type="project" value="TreeGrafter"/>
</dbReference>
<dbReference type="Proteomes" id="UP000532936">
    <property type="component" value="Unassembled WGS sequence"/>
</dbReference>
<evidence type="ECO:0000313" key="3">
    <source>
        <dbReference type="EMBL" id="MBB3871240.1"/>
    </source>
</evidence>
<dbReference type="Pfam" id="PF01381">
    <property type="entry name" value="HTH_3"/>
    <property type="match status" value="1"/>
</dbReference>
<reference evidence="3 4" key="1">
    <citation type="submission" date="2020-08" db="EMBL/GenBank/DDBJ databases">
        <title>Genomic Encyclopedia of Type Strains, Phase IV (KMG-IV): sequencing the most valuable type-strain genomes for metagenomic binning, comparative biology and taxonomic classification.</title>
        <authorList>
            <person name="Goeker M."/>
        </authorList>
    </citation>
    <scope>NUCLEOTIDE SEQUENCE [LARGE SCALE GENOMIC DNA]</scope>
    <source>
        <strain evidence="3 4">DSM 14878</strain>
    </source>
</reference>
<dbReference type="AlphaFoldDB" id="A0A7W6EYS1"/>
<evidence type="ECO:0000259" key="2">
    <source>
        <dbReference type="PROSITE" id="PS50943"/>
    </source>
</evidence>
<dbReference type="PANTHER" id="PTHR46797:SF1">
    <property type="entry name" value="METHYLPHOSPHONATE SYNTHASE"/>
    <property type="match status" value="1"/>
</dbReference>
<dbReference type="InterPro" id="IPR001387">
    <property type="entry name" value="Cro/C1-type_HTH"/>
</dbReference>
<name>A0A7W6EYS1_9CAUL</name>
<dbReference type="CDD" id="cd00093">
    <property type="entry name" value="HTH_XRE"/>
    <property type="match status" value="1"/>
</dbReference>
<dbReference type="Gene3D" id="1.10.260.40">
    <property type="entry name" value="lambda repressor-like DNA-binding domains"/>
    <property type="match status" value="1"/>
</dbReference>
<dbReference type="GO" id="GO:0003677">
    <property type="term" value="F:DNA binding"/>
    <property type="evidence" value="ECO:0007669"/>
    <property type="project" value="UniProtKB-KW"/>
</dbReference>
<evidence type="ECO:0000313" key="4">
    <source>
        <dbReference type="Proteomes" id="UP000532936"/>
    </source>
</evidence>
<dbReference type="InterPro" id="IPR010982">
    <property type="entry name" value="Lambda_DNA-bd_dom_sf"/>
</dbReference>
<dbReference type="InterPro" id="IPR050807">
    <property type="entry name" value="TransReg_Diox_bact_type"/>
</dbReference>
<dbReference type="PROSITE" id="PS50943">
    <property type="entry name" value="HTH_CROC1"/>
    <property type="match status" value="1"/>
</dbReference>
<dbReference type="RefSeq" id="WP_246331524.1">
    <property type="nucleotide sequence ID" value="NZ_JACIDA010000001.1"/>
</dbReference>
<sequence length="67" mass="7273">MAKNLRRTRHDQKLTQEELAARAGLSARYVGAIERGDVSASVTVLGQIADALGIEPTELLRRSGRKA</sequence>
<evidence type="ECO:0000256" key="1">
    <source>
        <dbReference type="ARBA" id="ARBA00023125"/>
    </source>
</evidence>
<organism evidence="3 4">
    <name type="scientific">Brevundimonas mediterranea</name>
    <dbReference type="NCBI Taxonomy" id="74329"/>
    <lineage>
        <taxon>Bacteria</taxon>
        <taxon>Pseudomonadati</taxon>
        <taxon>Pseudomonadota</taxon>
        <taxon>Alphaproteobacteria</taxon>
        <taxon>Caulobacterales</taxon>
        <taxon>Caulobacteraceae</taxon>
        <taxon>Brevundimonas</taxon>
    </lineage>
</organism>
<gene>
    <name evidence="3" type="ORF">GGR11_000754</name>
</gene>